<dbReference type="Pfam" id="PF13089">
    <property type="entry name" value="PP_kinase_N"/>
    <property type="match status" value="1"/>
</dbReference>
<dbReference type="Gene3D" id="1.20.58.310">
    <property type="entry name" value="Polyphosphate kinase N-terminal domain"/>
    <property type="match status" value="1"/>
</dbReference>
<feature type="domain" description="Polyphosphate kinase C-terminal" evidence="10">
    <location>
        <begin position="515"/>
        <end position="685"/>
    </location>
</feature>
<name>A0ABY4EGL2_9BACI</name>
<dbReference type="NCBIfam" id="NF003921">
    <property type="entry name" value="PRK05443.2-2"/>
    <property type="match status" value="1"/>
</dbReference>
<feature type="domain" description="Polyphosphate kinase N-terminal" evidence="9">
    <location>
        <begin position="16"/>
        <end position="121"/>
    </location>
</feature>
<dbReference type="EC" id="2.7.4.1" evidence="6 7"/>
<dbReference type="SUPFAM" id="SSF56024">
    <property type="entry name" value="Phospholipase D/nuclease"/>
    <property type="match status" value="2"/>
</dbReference>
<dbReference type="PANTHER" id="PTHR30218">
    <property type="entry name" value="POLYPHOSPHATE KINASE"/>
    <property type="match status" value="1"/>
</dbReference>
<evidence type="ECO:0000256" key="7">
    <source>
        <dbReference type="RuleBase" id="RU003800"/>
    </source>
</evidence>
<evidence type="ECO:0000256" key="1">
    <source>
        <dbReference type="ARBA" id="ARBA00022553"/>
    </source>
</evidence>
<comment type="cofactor">
    <cofactor evidence="6">
        <name>Mg(2+)</name>
        <dbReference type="ChEBI" id="CHEBI:18420"/>
    </cofactor>
</comment>
<keyword evidence="6" id="KW-0460">Magnesium</keyword>
<dbReference type="SUPFAM" id="SSF140356">
    <property type="entry name" value="PPK N-terminal domain-like"/>
    <property type="match status" value="1"/>
</dbReference>
<proteinExistence type="inferred from homology"/>
<comment type="similarity">
    <text evidence="6 7">Belongs to the polyphosphate kinase 1 (PPK1) family.</text>
</comment>
<evidence type="ECO:0000256" key="4">
    <source>
        <dbReference type="ARBA" id="ARBA00022777"/>
    </source>
</evidence>
<dbReference type="NCBIfam" id="TIGR03705">
    <property type="entry name" value="poly_P_kin"/>
    <property type="match status" value="1"/>
</dbReference>
<dbReference type="PIRSF" id="PIRSF015589">
    <property type="entry name" value="PP_kinase"/>
    <property type="match status" value="1"/>
</dbReference>
<dbReference type="InterPro" id="IPR024953">
    <property type="entry name" value="PP_kinase_middle"/>
</dbReference>
<dbReference type="Gene3D" id="3.30.870.10">
    <property type="entry name" value="Endonuclease Chain A"/>
    <property type="match status" value="2"/>
</dbReference>
<evidence type="ECO:0000313" key="12">
    <source>
        <dbReference type="EMBL" id="UOQ43615.1"/>
    </source>
</evidence>
<dbReference type="InterPro" id="IPR036830">
    <property type="entry name" value="PP_kinase_middle_dom_sf"/>
</dbReference>
<dbReference type="CDD" id="cd09165">
    <property type="entry name" value="PLDc_PaPPK1_C1_like"/>
    <property type="match status" value="1"/>
</dbReference>
<comment type="function">
    <text evidence="6 7">Catalyzes the reversible transfer of the terminal phosphate of ATP to form a long-chain polyphosphate (polyP).</text>
</comment>
<accession>A0ABY4EGL2</accession>
<dbReference type="RefSeq" id="WP_244708974.1">
    <property type="nucleotide sequence ID" value="NZ_CP095073.1"/>
</dbReference>
<keyword evidence="6" id="KW-0479">Metal-binding</keyword>
<dbReference type="CDD" id="cd09168">
    <property type="entry name" value="PLDc_PaPPK1_C2_like"/>
    <property type="match status" value="1"/>
</dbReference>
<gene>
    <name evidence="6" type="primary">ppk</name>
    <name evidence="12" type="ORF">MUN89_17150</name>
</gene>
<feature type="domain" description="Polyphosphate kinase middle" evidence="8">
    <location>
        <begin position="133"/>
        <end position="312"/>
    </location>
</feature>
<dbReference type="NCBIfam" id="NF003918">
    <property type="entry name" value="PRK05443.1-2"/>
    <property type="match status" value="1"/>
</dbReference>
<keyword evidence="5 6" id="KW-0067">ATP-binding</keyword>
<dbReference type="Proteomes" id="UP000831787">
    <property type="component" value="Chromosome"/>
</dbReference>
<evidence type="ECO:0000256" key="3">
    <source>
        <dbReference type="ARBA" id="ARBA00022741"/>
    </source>
</evidence>
<comment type="catalytic activity">
    <reaction evidence="6 7">
        <text>[phosphate](n) + ATP = [phosphate](n+1) + ADP</text>
        <dbReference type="Rhea" id="RHEA:19573"/>
        <dbReference type="Rhea" id="RHEA-COMP:9859"/>
        <dbReference type="Rhea" id="RHEA-COMP:14280"/>
        <dbReference type="ChEBI" id="CHEBI:16838"/>
        <dbReference type="ChEBI" id="CHEBI:30616"/>
        <dbReference type="ChEBI" id="CHEBI:456216"/>
        <dbReference type="EC" id="2.7.4.1"/>
    </reaction>
</comment>
<sequence length="700" mass="81637">MVSEEKTKELDNPLYYNNRELSWLAFNERVLQEAQDKDNPLLERLKFLAIFSSNLDEFFMVRVAGLKDQVKAGFNKPENKAGLTPKQQLARIASINHELVAQQYDAFQEMKPELENEDITLLSLEDLTKEEINRMETYFDEEIFPVLTPMAVDAYRPFPMLLNKSINLAVVLQDAFEMDDRVTKTAIVQVPAVLNRFVQIDHESKHQFILLEEIISHFIHKLFKGYIVQSITEFRITRNADMTIHEEGARDLLKEIEKELKKRKWGAAVRLEVREGKYDEKVVRFLLKVLEIHKDDLYITNGPLDLTFLFKFHKTLSQYKDHLVYETLMPQPPRDLEGEDDIFEAAGSRDIFLHHPFESFEPVVDFVSEAADDPYVLAIKQTLYRVSGDSPIIEALKRAAENGKQVTVLVELKARFDEENNVQWAKELEMAGCHVIYGMTYLKTHSKITLVVRKLNEKIERFVHLGTGNYNDQTATLYTDMGLITSKRKFGIDATDFFNYLSGYTEKPRYHHVSMAPFDIRNDFIRYINNEIRFQKQHENGRIIAKMNSLTDKALIMKLYEASQAGVQIDLIIRGICCLRPGIKGVSDNIRVISIVGRFLEHSRIFFFHHNGDERMFLSSADMMTRNMAKRVELLFPVYEPAVKRRLNKILSLMLRDNVKAREQKNDGTYRYVEPKKGEERINSQMKLFERAYRVLEDEE</sequence>
<dbReference type="NCBIfam" id="NF003920">
    <property type="entry name" value="PRK05443.2-1"/>
    <property type="match status" value="1"/>
</dbReference>
<keyword evidence="1 6" id="KW-0597">Phosphoprotein</keyword>
<feature type="binding site" evidence="6">
    <location>
        <position position="602"/>
    </location>
    <ligand>
        <name>ATP</name>
        <dbReference type="ChEBI" id="CHEBI:30616"/>
    </ligand>
</feature>
<dbReference type="PANTHER" id="PTHR30218:SF0">
    <property type="entry name" value="POLYPHOSPHATE KINASE"/>
    <property type="match status" value="1"/>
</dbReference>
<evidence type="ECO:0000259" key="10">
    <source>
        <dbReference type="Pfam" id="PF13090"/>
    </source>
</evidence>
<keyword evidence="3 6" id="KW-0547">Nucleotide-binding</keyword>
<dbReference type="NCBIfam" id="NF003917">
    <property type="entry name" value="PRK05443.1-1"/>
    <property type="match status" value="1"/>
</dbReference>
<dbReference type="SUPFAM" id="SSF143724">
    <property type="entry name" value="PHP14-like"/>
    <property type="match status" value="1"/>
</dbReference>
<evidence type="ECO:0000256" key="2">
    <source>
        <dbReference type="ARBA" id="ARBA00022679"/>
    </source>
</evidence>
<dbReference type="HAMAP" id="MF_00347">
    <property type="entry name" value="Polyphosphate_kinase"/>
    <property type="match status" value="1"/>
</dbReference>
<evidence type="ECO:0000259" key="11">
    <source>
        <dbReference type="Pfam" id="PF17941"/>
    </source>
</evidence>
<keyword evidence="2 6" id="KW-0808">Transferase</keyword>
<feature type="domain" description="Polyphosphate kinase C-terminal" evidence="11">
    <location>
        <begin position="341"/>
        <end position="506"/>
    </location>
</feature>
<protein>
    <recommendedName>
        <fullName evidence="6 7">Polyphosphate kinase</fullName>
        <ecNumber evidence="6 7">2.7.4.1</ecNumber>
    </recommendedName>
    <alternativeName>
        <fullName evidence="6">ATP-polyphosphate phosphotransferase</fullName>
    </alternativeName>
    <alternativeName>
        <fullName evidence="6">Polyphosphoric acid kinase</fullName>
    </alternativeName>
</protein>
<evidence type="ECO:0000259" key="8">
    <source>
        <dbReference type="Pfam" id="PF02503"/>
    </source>
</evidence>
<dbReference type="InterPro" id="IPR041108">
    <property type="entry name" value="PP_kinase_C_1"/>
</dbReference>
<feature type="binding site" evidence="6">
    <location>
        <position position="415"/>
    </location>
    <ligand>
        <name>Mg(2+)</name>
        <dbReference type="ChEBI" id="CHEBI:18420"/>
    </ligand>
</feature>
<dbReference type="Pfam" id="PF02503">
    <property type="entry name" value="PP_kinase"/>
    <property type="match status" value="1"/>
</dbReference>
<dbReference type="Gene3D" id="3.30.1840.10">
    <property type="entry name" value="Polyphosphate kinase middle domain"/>
    <property type="match status" value="1"/>
</dbReference>
<reference evidence="12 13" key="1">
    <citation type="submission" date="2022-04" db="EMBL/GenBank/DDBJ databases">
        <title>Halobacillus sp. isolated from saltern.</title>
        <authorList>
            <person name="Won M."/>
            <person name="Lee C.-M."/>
            <person name="Woen H.-Y."/>
            <person name="Kwon S.-W."/>
        </authorList>
    </citation>
    <scope>NUCLEOTIDE SEQUENCE [LARGE SCALE GENOMIC DNA]</scope>
    <source>
        <strain evidence="12 13">SSBR10-3</strain>
    </source>
</reference>
<evidence type="ECO:0000256" key="6">
    <source>
        <dbReference type="HAMAP-Rule" id="MF_00347"/>
    </source>
</evidence>
<dbReference type="InterPro" id="IPR025200">
    <property type="entry name" value="PPK_C_dom2"/>
</dbReference>
<dbReference type="InterPro" id="IPR003414">
    <property type="entry name" value="PP_kinase"/>
</dbReference>
<dbReference type="GO" id="GO:0008976">
    <property type="term" value="F:polyphosphate kinase activity"/>
    <property type="evidence" value="ECO:0007669"/>
    <property type="project" value="UniProtKB-EC"/>
</dbReference>
<dbReference type="EMBL" id="CP095073">
    <property type="protein sequence ID" value="UOQ43615.1"/>
    <property type="molecule type" value="Genomic_DNA"/>
</dbReference>
<dbReference type="Pfam" id="PF17941">
    <property type="entry name" value="PP_kinase_C_1"/>
    <property type="match status" value="1"/>
</dbReference>
<organism evidence="12 13">
    <name type="scientific">Halobacillus salinarum</name>
    <dbReference type="NCBI Taxonomy" id="2932257"/>
    <lineage>
        <taxon>Bacteria</taxon>
        <taxon>Bacillati</taxon>
        <taxon>Bacillota</taxon>
        <taxon>Bacilli</taxon>
        <taxon>Bacillales</taxon>
        <taxon>Bacillaceae</taxon>
        <taxon>Halobacillus</taxon>
    </lineage>
</organism>
<dbReference type="InterPro" id="IPR025198">
    <property type="entry name" value="PPK_N_dom"/>
</dbReference>
<comment type="PTM">
    <text evidence="6 7">An intermediate of this reaction is the autophosphorylated ppk in which a phosphate is covalently linked to a histidine residue through a N-P bond.</text>
</comment>
<evidence type="ECO:0000256" key="5">
    <source>
        <dbReference type="ARBA" id="ARBA00022840"/>
    </source>
</evidence>
<feature type="binding site" evidence="6">
    <location>
        <position position="54"/>
    </location>
    <ligand>
        <name>ATP</name>
        <dbReference type="ChEBI" id="CHEBI:30616"/>
    </ligand>
</feature>
<keyword evidence="4 6" id="KW-0418">Kinase</keyword>
<evidence type="ECO:0000259" key="9">
    <source>
        <dbReference type="Pfam" id="PF13089"/>
    </source>
</evidence>
<dbReference type="Pfam" id="PF13090">
    <property type="entry name" value="PP_kinase_C"/>
    <property type="match status" value="1"/>
</dbReference>
<feature type="binding site" evidence="6">
    <location>
        <position position="385"/>
    </location>
    <ligand>
        <name>Mg(2+)</name>
        <dbReference type="ChEBI" id="CHEBI:18420"/>
    </ligand>
</feature>
<feature type="binding site" evidence="6">
    <location>
        <position position="574"/>
    </location>
    <ligand>
        <name>ATP</name>
        <dbReference type="ChEBI" id="CHEBI:30616"/>
    </ligand>
</feature>
<feature type="binding site" evidence="6">
    <location>
        <position position="478"/>
    </location>
    <ligand>
        <name>ATP</name>
        <dbReference type="ChEBI" id="CHEBI:30616"/>
    </ligand>
</feature>
<dbReference type="InterPro" id="IPR036832">
    <property type="entry name" value="PPK_N_dom_sf"/>
</dbReference>
<evidence type="ECO:0000313" key="13">
    <source>
        <dbReference type="Proteomes" id="UP000831787"/>
    </source>
</evidence>
<keyword evidence="13" id="KW-1185">Reference proteome</keyword>
<feature type="active site" description="Phosphohistidine intermediate" evidence="6">
    <location>
        <position position="445"/>
    </location>
</feature>